<dbReference type="Pfam" id="PF00072">
    <property type="entry name" value="Response_reg"/>
    <property type="match status" value="1"/>
</dbReference>
<accession>L0DLS2</accession>
<evidence type="ECO:0000313" key="5">
    <source>
        <dbReference type="EMBL" id="AGA29793.1"/>
    </source>
</evidence>
<dbReference type="KEGG" id="saci:Sinac_5662"/>
<organism evidence="5 6">
    <name type="scientific">Singulisphaera acidiphila (strain ATCC BAA-1392 / DSM 18658 / VKM B-2454 / MOB10)</name>
    <dbReference type="NCBI Taxonomy" id="886293"/>
    <lineage>
        <taxon>Bacteria</taxon>
        <taxon>Pseudomonadati</taxon>
        <taxon>Planctomycetota</taxon>
        <taxon>Planctomycetia</taxon>
        <taxon>Isosphaerales</taxon>
        <taxon>Isosphaeraceae</taxon>
        <taxon>Singulisphaera</taxon>
    </lineage>
</organism>
<dbReference type="PROSITE" id="PS50110">
    <property type="entry name" value="RESPONSE_REGULATORY"/>
    <property type="match status" value="1"/>
</dbReference>
<dbReference type="PANTHER" id="PTHR44591:SF3">
    <property type="entry name" value="RESPONSE REGULATORY DOMAIN-CONTAINING PROTEIN"/>
    <property type="match status" value="1"/>
</dbReference>
<dbReference type="SMART" id="SM00448">
    <property type="entry name" value="REC"/>
    <property type="match status" value="1"/>
</dbReference>
<dbReference type="AlphaFoldDB" id="L0DLS2"/>
<proteinExistence type="predicted"/>
<dbReference type="InterPro" id="IPR011006">
    <property type="entry name" value="CheY-like_superfamily"/>
</dbReference>
<feature type="region of interest" description="Disordered" evidence="3">
    <location>
        <begin position="129"/>
        <end position="153"/>
    </location>
</feature>
<gene>
    <name evidence="5" type="ordered locus">Sinac_5662</name>
</gene>
<dbReference type="PANTHER" id="PTHR44591">
    <property type="entry name" value="STRESS RESPONSE REGULATOR PROTEIN 1"/>
    <property type="match status" value="1"/>
</dbReference>
<feature type="modified residue" description="4-aspartylphosphate" evidence="2">
    <location>
        <position position="66"/>
    </location>
</feature>
<dbReference type="OrthoDB" id="195863at2"/>
<dbReference type="InterPro" id="IPR050595">
    <property type="entry name" value="Bact_response_regulator"/>
</dbReference>
<dbReference type="Gene3D" id="3.40.50.2300">
    <property type="match status" value="1"/>
</dbReference>
<evidence type="ECO:0000259" key="4">
    <source>
        <dbReference type="PROSITE" id="PS50110"/>
    </source>
</evidence>
<dbReference type="RefSeq" id="WP_015248891.1">
    <property type="nucleotide sequence ID" value="NC_019892.1"/>
</dbReference>
<feature type="domain" description="Response regulatory" evidence="4">
    <location>
        <begin position="16"/>
        <end position="131"/>
    </location>
</feature>
<dbReference type="InterPro" id="IPR001789">
    <property type="entry name" value="Sig_transdc_resp-reg_receiver"/>
</dbReference>
<dbReference type="SUPFAM" id="SSF52172">
    <property type="entry name" value="CheY-like"/>
    <property type="match status" value="1"/>
</dbReference>
<dbReference type="HOGENOM" id="CLU_000445_69_12_0"/>
<keyword evidence="6" id="KW-1185">Reference proteome</keyword>
<dbReference type="GO" id="GO:0000160">
    <property type="term" value="P:phosphorelay signal transduction system"/>
    <property type="evidence" value="ECO:0007669"/>
    <property type="project" value="InterPro"/>
</dbReference>
<evidence type="ECO:0000313" key="6">
    <source>
        <dbReference type="Proteomes" id="UP000010798"/>
    </source>
</evidence>
<dbReference type="GO" id="GO:0003677">
    <property type="term" value="F:DNA binding"/>
    <property type="evidence" value="ECO:0007669"/>
    <property type="project" value="UniProtKB-KW"/>
</dbReference>
<dbReference type="Proteomes" id="UP000010798">
    <property type="component" value="Chromosome"/>
</dbReference>
<evidence type="ECO:0000256" key="3">
    <source>
        <dbReference type="SAM" id="MobiDB-lite"/>
    </source>
</evidence>
<reference evidence="5 6" key="1">
    <citation type="submission" date="2012-02" db="EMBL/GenBank/DDBJ databases">
        <title>Complete sequence of chromosome of Singulisphaera acidiphila DSM 18658.</title>
        <authorList>
            <consortium name="US DOE Joint Genome Institute (JGI-PGF)"/>
            <person name="Lucas S."/>
            <person name="Copeland A."/>
            <person name="Lapidus A."/>
            <person name="Glavina del Rio T."/>
            <person name="Dalin E."/>
            <person name="Tice H."/>
            <person name="Bruce D."/>
            <person name="Goodwin L."/>
            <person name="Pitluck S."/>
            <person name="Peters L."/>
            <person name="Ovchinnikova G."/>
            <person name="Chertkov O."/>
            <person name="Kyrpides N."/>
            <person name="Mavromatis K."/>
            <person name="Ivanova N."/>
            <person name="Brettin T."/>
            <person name="Detter J.C."/>
            <person name="Han C."/>
            <person name="Larimer F."/>
            <person name="Land M."/>
            <person name="Hauser L."/>
            <person name="Markowitz V."/>
            <person name="Cheng J.-F."/>
            <person name="Hugenholtz P."/>
            <person name="Woyke T."/>
            <person name="Wu D."/>
            <person name="Tindall B."/>
            <person name="Pomrenke H."/>
            <person name="Brambilla E."/>
            <person name="Klenk H.-P."/>
            <person name="Eisen J.A."/>
        </authorList>
    </citation>
    <scope>NUCLEOTIDE SEQUENCE [LARGE SCALE GENOMIC DNA]</scope>
    <source>
        <strain evidence="6">ATCC BAA-1392 / DSM 18658 / VKM B-2454 / MOB10</strain>
    </source>
</reference>
<sequence length="153" mass="16828">MSTPEAGDFPKPKPERILLVEDNDAVGQGLSRFLIAMGYEVHIVIDGASALEFLRTSPPPDFVLTDLRLPDLDGREVALTARQLVPPPRIALITGWDLERDLHDRASWGIDWIFTKPLNVDELLSKLREGSKGPVPPKVQPLSPSYEGGEGIP</sequence>
<dbReference type="CDD" id="cd17546">
    <property type="entry name" value="REC_hyHK_CKI1_RcsC-like"/>
    <property type="match status" value="1"/>
</dbReference>
<dbReference type="STRING" id="886293.Sinac_5662"/>
<evidence type="ECO:0000256" key="2">
    <source>
        <dbReference type="PROSITE-ProRule" id="PRU00169"/>
    </source>
</evidence>
<evidence type="ECO:0000256" key="1">
    <source>
        <dbReference type="ARBA" id="ARBA00022553"/>
    </source>
</evidence>
<keyword evidence="5" id="KW-0238">DNA-binding</keyword>
<name>L0DLS2_SINAD</name>
<dbReference type="eggNOG" id="COG0745">
    <property type="taxonomic scope" value="Bacteria"/>
</dbReference>
<keyword evidence="1 2" id="KW-0597">Phosphoprotein</keyword>
<protein>
    <submittedName>
        <fullName evidence="5">Response regulator with CheY-like receiver domain and winged-helix DNA-binding domain</fullName>
    </submittedName>
</protein>
<dbReference type="EMBL" id="CP003364">
    <property type="protein sequence ID" value="AGA29793.1"/>
    <property type="molecule type" value="Genomic_DNA"/>
</dbReference>